<feature type="signal peptide" evidence="2">
    <location>
        <begin position="1"/>
        <end position="21"/>
    </location>
</feature>
<organism evidence="3 4">
    <name type="scientific">Iphiclides podalirius</name>
    <name type="common">scarce swallowtail</name>
    <dbReference type="NCBI Taxonomy" id="110791"/>
    <lineage>
        <taxon>Eukaryota</taxon>
        <taxon>Metazoa</taxon>
        <taxon>Ecdysozoa</taxon>
        <taxon>Arthropoda</taxon>
        <taxon>Hexapoda</taxon>
        <taxon>Insecta</taxon>
        <taxon>Pterygota</taxon>
        <taxon>Neoptera</taxon>
        <taxon>Endopterygota</taxon>
        <taxon>Lepidoptera</taxon>
        <taxon>Glossata</taxon>
        <taxon>Ditrysia</taxon>
        <taxon>Papilionoidea</taxon>
        <taxon>Papilionidae</taxon>
        <taxon>Papilioninae</taxon>
        <taxon>Iphiclides</taxon>
    </lineage>
</organism>
<feature type="chain" id="PRO_5046022861" evidence="2">
    <location>
        <begin position="22"/>
        <end position="83"/>
    </location>
</feature>
<sequence>MAAVRKLLVLVLLICCAVVLAQRGGGSPNNKPRPGVQSAPQRHFEKRSLDHEDGDAGDFFDQPAYENAFDRPHRIRVLPGFLH</sequence>
<feature type="non-terminal residue" evidence="3">
    <location>
        <position position="83"/>
    </location>
</feature>
<name>A0ABN8HYZ1_9NEOP</name>
<keyword evidence="2" id="KW-0732">Signal</keyword>
<protein>
    <submittedName>
        <fullName evidence="3">Uncharacterized protein</fullName>
    </submittedName>
</protein>
<feature type="compositionally biased region" description="Basic and acidic residues" evidence="1">
    <location>
        <begin position="42"/>
        <end position="51"/>
    </location>
</feature>
<proteinExistence type="predicted"/>
<feature type="region of interest" description="Disordered" evidence="1">
    <location>
        <begin position="22"/>
        <end position="56"/>
    </location>
</feature>
<reference evidence="3" key="1">
    <citation type="submission" date="2022-03" db="EMBL/GenBank/DDBJ databases">
        <authorList>
            <person name="Martin H S."/>
        </authorList>
    </citation>
    <scope>NUCLEOTIDE SEQUENCE</scope>
</reference>
<evidence type="ECO:0000313" key="3">
    <source>
        <dbReference type="EMBL" id="CAH2044162.1"/>
    </source>
</evidence>
<evidence type="ECO:0000256" key="2">
    <source>
        <dbReference type="SAM" id="SignalP"/>
    </source>
</evidence>
<dbReference type="EMBL" id="OW152827">
    <property type="protein sequence ID" value="CAH2044162.1"/>
    <property type="molecule type" value="Genomic_DNA"/>
</dbReference>
<dbReference type="Proteomes" id="UP000837857">
    <property type="component" value="Chromosome 15"/>
</dbReference>
<gene>
    <name evidence="3" type="ORF">IPOD504_LOCUS4609</name>
</gene>
<keyword evidence="4" id="KW-1185">Reference proteome</keyword>
<evidence type="ECO:0000313" key="4">
    <source>
        <dbReference type="Proteomes" id="UP000837857"/>
    </source>
</evidence>
<accession>A0ABN8HYZ1</accession>
<evidence type="ECO:0000256" key="1">
    <source>
        <dbReference type="SAM" id="MobiDB-lite"/>
    </source>
</evidence>